<keyword evidence="6 8" id="KW-0472">Membrane</keyword>
<evidence type="ECO:0000256" key="4">
    <source>
        <dbReference type="ARBA" id="ARBA00022692"/>
    </source>
</evidence>
<dbReference type="EMBL" id="CP013015">
    <property type="protein sequence ID" value="AMM41405.1"/>
    <property type="molecule type" value="Genomic_DNA"/>
</dbReference>
<keyword evidence="3" id="KW-1003">Cell membrane</keyword>
<dbReference type="EMBL" id="DRIH01000203">
    <property type="protein sequence ID" value="HEC68300.1"/>
    <property type="molecule type" value="Genomic_DNA"/>
</dbReference>
<evidence type="ECO:0000256" key="6">
    <source>
        <dbReference type="ARBA" id="ARBA00023136"/>
    </source>
</evidence>
<feature type="transmembrane region" description="Helical" evidence="8">
    <location>
        <begin position="210"/>
        <end position="228"/>
    </location>
</feature>
<evidence type="ECO:0000256" key="3">
    <source>
        <dbReference type="ARBA" id="ARBA00022475"/>
    </source>
</evidence>
<reference evidence="11 13" key="1">
    <citation type="submission" date="2015-10" db="EMBL/GenBank/DDBJ databases">
        <title>Candidatus Desulfofervidus auxilii, a hydrogenotrophic sulfate-reducing bacterium involved in the thermophilic anaerobic oxidation of methane.</title>
        <authorList>
            <person name="Krukenberg V."/>
            <person name="Richter M."/>
            <person name="Wegener G."/>
        </authorList>
    </citation>
    <scope>NUCLEOTIDE SEQUENCE [LARGE SCALE GENOMIC DNA]</scope>
    <source>
        <strain evidence="11 13">HS1</strain>
    </source>
</reference>
<feature type="transmembrane region" description="Helical" evidence="8">
    <location>
        <begin position="169"/>
        <end position="190"/>
    </location>
</feature>
<evidence type="ECO:0000259" key="9">
    <source>
        <dbReference type="Pfam" id="PF00361"/>
    </source>
</evidence>
<dbReference type="PANTHER" id="PTHR42703:SF1">
    <property type="entry name" value="NA(+)_H(+) ANTIPORTER SUBUNIT D1"/>
    <property type="match status" value="1"/>
</dbReference>
<evidence type="ECO:0000313" key="13">
    <source>
        <dbReference type="Proteomes" id="UP000070560"/>
    </source>
</evidence>
<reference evidence="12" key="2">
    <citation type="journal article" date="2020" name="mSystems">
        <title>Genome- and Community-Level Interaction Insights into Carbon Utilization and Element Cycling Functions of Hydrothermarchaeota in Hydrothermal Sediment.</title>
        <authorList>
            <person name="Zhou Z."/>
            <person name="Liu Y."/>
            <person name="Xu W."/>
            <person name="Pan J."/>
            <person name="Luo Z.H."/>
            <person name="Li M."/>
        </authorList>
    </citation>
    <scope>NUCLEOTIDE SEQUENCE [LARGE SCALE GENOMIC DNA]</scope>
    <source>
        <strain evidence="12">HyVt-389</strain>
    </source>
</reference>
<feature type="transmembrane region" description="Helical" evidence="8">
    <location>
        <begin position="309"/>
        <end position="327"/>
    </location>
</feature>
<gene>
    <name evidence="11" type="primary">mnhD</name>
    <name evidence="12" type="ORF">ENI35_05790</name>
    <name evidence="11" type="ORF">HS1_001609</name>
</gene>
<evidence type="ECO:0000313" key="11">
    <source>
        <dbReference type="EMBL" id="AMM41405.1"/>
    </source>
</evidence>
<evidence type="ECO:0000259" key="10">
    <source>
        <dbReference type="Pfam" id="PF00662"/>
    </source>
</evidence>
<dbReference type="Pfam" id="PF00662">
    <property type="entry name" value="Proton_antipo_N"/>
    <property type="match status" value="1"/>
</dbReference>
<proteinExistence type="inferred from homology"/>
<feature type="transmembrane region" description="Helical" evidence="8">
    <location>
        <begin position="6"/>
        <end position="25"/>
    </location>
</feature>
<feature type="transmembrane region" description="Helical" evidence="8">
    <location>
        <begin position="37"/>
        <end position="57"/>
    </location>
</feature>
<feature type="transmembrane region" description="Helical" evidence="8">
    <location>
        <begin position="116"/>
        <end position="134"/>
    </location>
</feature>
<sequence>METVHSATPLLAMLASLIGAFLILFTGERNRNLREFWTLAAAVIKFGLVASMLPYILHGKIVEYTMVEIYKGLFLQFRVDTFGMIFALLASFLWIVVSLYSIGYMRDLNEHAQTRYFFCFALAIFGAVGVALAGNLLTLYMFYEILTVATFALVAHKETPEAIKAGRKYLAYLLTGAAFVLFSMAVTYYLTGTLDFKPGGFVAGHGSREILSLVFVTFMIGFGSKAAIMPIHEWLPSAMIAPTPVSALLHAVAVVKAGVFCCLRVILYVFGPNVLSDLGLWIPLAFVVSFTVIVANIIALTQDHLKRRLAFSTINNLSIIILGAALVSHDGIRGAMLHIPFHGFMKITLFMCAGAIYVKTHKEFISEMEGIGKQMPITMAAFTIGALGLTGIPPVCGFISKWYLCLGALEAKEIIFLLVFLASALLDAAYFLPIIYGAFFKKPKFVKDHFDEASFFVVFPIVITAIGSIFFGLFPDAFMHFFKLAVASAKNIMGMGV</sequence>
<dbReference type="InterPro" id="IPR001516">
    <property type="entry name" value="Proton_antipo_N"/>
</dbReference>
<dbReference type="InterPro" id="IPR001750">
    <property type="entry name" value="ND/Mrp_TM"/>
</dbReference>
<evidence type="ECO:0000256" key="7">
    <source>
        <dbReference type="RuleBase" id="RU000320"/>
    </source>
</evidence>
<dbReference type="PRINTS" id="PR01434">
    <property type="entry name" value="NADHDHGNASE5"/>
</dbReference>
<feature type="transmembrane region" description="Helical" evidence="8">
    <location>
        <begin position="248"/>
        <end position="268"/>
    </location>
</feature>
<protein>
    <submittedName>
        <fullName evidence="11 12">Monovalent cation/H+ antiporter subunit D</fullName>
    </submittedName>
</protein>
<dbReference type="GO" id="GO:0005886">
    <property type="term" value="C:plasma membrane"/>
    <property type="evidence" value="ECO:0007669"/>
    <property type="project" value="UniProtKB-SubCell"/>
</dbReference>
<evidence type="ECO:0000256" key="1">
    <source>
        <dbReference type="ARBA" id="ARBA00004651"/>
    </source>
</evidence>
<dbReference type="AlphaFoldDB" id="A0A7C1W4C5"/>
<evidence type="ECO:0000256" key="8">
    <source>
        <dbReference type="SAM" id="Phobius"/>
    </source>
</evidence>
<keyword evidence="5 8" id="KW-1133">Transmembrane helix</keyword>
<feature type="transmembrane region" description="Helical" evidence="8">
    <location>
        <begin position="339"/>
        <end position="358"/>
    </location>
</feature>
<feature type="transmembrane region" description="Helical" evidence="8">
    <location>
        <begin position="140"/>
        <end position="157"/>
    </location>
</feature>
<evidence type="ECO:0000256" key="2">
    <source>
        <dbReference type="ARBA" id="ARBA00005346"/>
    </source>
</evidence>
<dbReference type="Proteomes" id="UP000885738">
    <property type="component" value="Unassembled WGS sequence"/>
</dbReference>
<feature type="transmembrane region" description="Helical" evidence="8">
    <location>
        <begin position="414"/>
        <end position="440"/>
    </location>
</feature>
<dbReference type="OrthoDB" id="9805769at2"/>
<dbReference type="KEGG" id="daw:HS1_001609"/>
<feature type="domain" description="NADH:quinone oxidoreductase/Mrp antiporter transmembrane" evidence="9">
    <location>
        <begin position="133"/>
        <end position="424"/>
    </location>
</feature>
<keyword evidence="13" id="KW-1185">Reference proteome</keyword>
<accession>A0A7C1W4C5</accession>
<dbReference type="InterPro" id="IPR050586">
    <property type="entry name" value="CPA3_Na-H_Antiporter_D"/>
</dbReference>
<dbReference type="Pfam" id="PF00361">
    <property type="entry name" value="Proton_antipo_M"/>
    <property type="match status" value="1"/>
</dbReference>
<evidence type="ECO:0000256" key="5">
    <source>
        <dbReference type="ARBA" id="ARBA00022989"/>
    </source>
</evidence>
<feature type="transmembrane region" description="Helical" evidence="8">
    <location>
        <begin position="379"/>
        <end position="402"/>
    </location>
</feature>
<organism evidence="12">
    <name type="scientific">Desulfofervidus auxilii</name>
    <dbReference type="NCBI Taxonomy" id="1621989"/>
    <lineage>
        <taxon>Bacteria</taxon>
        <taxon>Pseudomonadati</taxon>
        <taxon>Thermodesulfobacteriota</taxon>
        <taxon>Candidatus Desulfofervidia</taxon>
        <taxon>Candidatus Desulfofervidales</taxon>
        <taxon>Candidatus Desulfofervidaceae</taxon>
        <taxon>Candidatus Desulfofervidus</taxon>
    </lineage>
</organism>
<comment type="similarity">
    <text evidence="2">Belongs to the CPA3 antiporters (TC 2.A.63) subunit D family.</text>
</comment>
<dbReference type="RefSeq" id="WP_066063490.1">
    <property type="nucleotide sequence ID" value="NZ_CP013015.1"/>
</dbReference>
<feature type="transmembrane region" description="Helical" evidence="8">
    <location>
        <begin position="82"/>
        <end position="104"/>
    </location>
</feature>
<evidence type="ECO:0000313" key="12">
    <source>
        <dbReference type="EMBL" id="HEC68300.1"/>
    </source>
</evidence>
<dbReference type="PANTHER" id="PTHR42703">
    <property type="entry name" value="NADH DEHYDROGENASE"/>
    <property type="match status" value="1"/>
</dbReference>
<feature type="domain" description="NADH-Ubiquinone oxidoreductase (complex I) chain 5 N-terminal" evidence="10">
    <location>
        <begin position="75"/>
        <end position="117"/>
    </location>
</feature>
<dbReference type="Proteomes" id="UP000070560">
    <property type="component" value="Chromosome"/>
</dbReference>
<name>A0A7C1W4C5_DESA2</name>
<comment type="subcellular location">
    <subcellularLocation>
        <location evidence="1">Cell membrane</location>
        <topology evidence="1">Multi-pass membrane protein</topology>
    </subcellularLocation>
    <subcellularLocation>
        <location evidence="7">Membrane</location>
        <topology evidence="7">Multi-pass membrane protein</topology>
    </subcellularLocation>
</comment>
<feature type="transmembrane region" description="Helical" evidence="8">
    <location>
        <begin position="452"/>
        <end position="474"/>
    </location>
</feature>
<keyword evidence="4 7" id="KW-0812">Transmembrane</keyword>
<feature type="transmembrane region" description="Helical" evidence="8">
    <location>
        <begin position="280"/>
        <end position="300"/>
    </location>
</feature>